<feature type="transmembrane region" description="Helical" evidence="2">
    <location>
        <begin position="7"/>
        <end position="30"/>
    </location>
</feature>
<evidence type="ECO:0000313" key="4">
    <source>
        <dbReference type="EMBL" id="TRY78776.1"/>
    </source>
</evidence>
<feature type="transmembrane region" description="Helical" evidence="2">
    <location>
        <begin position="303"/>
        <end position="322"/>
    </location>
</feature>
<proteinExistence type="predicted"/>
<evidence type="ECO:0000313" key="5">
    <source>
        <dbReference type="Proteomes" id="UP000318571"/>
    </source>
</evidence>
<dbReference type="Gene3D" id="1.20.1250.20">
    <property type="entry name" value="MFS general substrate transporter like domains"/>
    <property type="match status" value="2"/>
</dbReference>
<comment type="subcellular location">
    <subcellularLocation>
        <location evidence="1">Membrane</location>
        <topology evidence="1">Multi-pass membrane protein</topology>
    </subcellularLocation>
</comment>
<name>A0A553PM80_TIGCA</name>
<keyword evidence="2" id="KW-1133">Transmembrane helix</keyword>
<dbReference type="PANTHER" id="PTHR11360">
    <property type="entry name" value="MONOCARBOXYLATE TRANSPORTER"/>
    <property type="match status" value="1"/>
</dbReference>
<dbReference type="GO" id="GO:0008028">
    <property type="term" value="F:monocarboxylic acid transmembrane transporter activity"/>
    <property type="evidence" value="ECO:0007669"/>
    <property type="project" value="TreeGrafter"/>
</dbReference>
<reference evidence="4 5" key="1">
    <citation type="journal article" date="2018" name="Nat. Ecol. Evol.">
        <title>Genomic signatures of mitonuclear coevolution across populations of Tigriopus californicus.</title>
        <authorList>
            <person name="Barreto F.S."/>
            <person name="Watson E.T."/>
            <person name="Lima T.G."/>
            <person name="Willett C.S."/>
            <person name="Edmands S."/>
            <person name="Li W."/>
            <person name="Burton R.S."/>
        </authorList>
    </citation>
    <scope>NUCLEOTIDE SEQUENCE [LARGE SCALE GENOMIC DNA]</scope>
    <source>
        <strain evidence="4 5">San Diego</strain>
    </source>
</reference>
<dbReference type="AlphaFoldDB" id="A0A553PM80"/>
<dbReference type="OMA" id="FMGLYMP"/>
<feature type="transmembrane region" description="Helical" evidence="2">
    <location>
        <begin position="98"/>
        <end position="122"/>
    </location>
</feature>
<dbReference type="PROSITE" id="PS50850">
    <property type="entry name" value="MFS"/>
    <property type="match status" value="1"/>
</dbReference>
<feature type="transmembrane region" description="Helical" evidence="2">
    <location>
        <begin position="42"/>
        <end position="62"/>
    </location>
</feature>
<protein>
    <recommendedName>
        <fullName evidence="3">Major facilitator superfamily (MFS) profile domain-containing protein</fullName>
    </recommendedName>
</protein>
<accession>A0A553PM80</accession>
<keyword evidence="5" id="KW-1185">Reference proteome</keyword>
<feature type="transmembrane region" description="Helical" evidence="2">
    <location>
        <begin position="74"/>
        <end position="92"/>
    </location>
</feature>
<feature type="transmembrane region" description="Helical" evidence="2">
    <location>
        <begin position="210"/>
        <end position="235"/>
    </location>
</feature>
<dbReference type="EMBL" id="VCGU01000003">
    <property type="protein sequence ID" value="TRY78776.1"/>
    <property type="molecule type" value="Genomic_DNA"/>
</dbReference>
<feature type="transmembrane region" description="Helical" evidence="2">
    <location>
        <begin position="278"/>
        <end position="297"/>
    </location>
</feature>
<feature type="transmembrane region" description="Helical" evidence="2">
    <location>
        <begin position="247"/>
        <end position="266"/>
    </location>
</feature>
<feature type="transmembrane region" description="Helical" evidence="2">
    <location>
        <begin position="334"/>
        <end position="358"/>
    </location>
</feature>
<dbReference type="InterPro" id="IPR050327">
    <property type="entry name" value="Proton-linked_MCT"/>
</dbReference>
<dbReference type="Proteomes" id="UP000318571">
    <property type="component" value="Chromosome 11"/>
</dbReference>
<organism evidence="4 5">
    <name type="scientific">Tigriopus californicus</name>
    <name type="common">Marine copepod</name>
    <dbReference type="NCBI Taxonomy" id="6832"/>
    <lineage>
        <taxon>Eukaryota</taxon>
        <taxon>Metazoa</taxon>
        <taxon>Ecdysozoa</taxon>
        <taxon>Arthropoda</taxon>
        <taxon>Crustacea</taxon>
        <taxon>Multicrustacea</taxon>
        <taxon>Hexanauplia</taxon>
        <taxon>Copepoda</taxon>
        <taxon>Harpacticoida</taxon>
        <taxon>Harpacticidae</taxon>
        <taxon>Tigriopus</taxon>
    </lineage>
</organism>
<feature type="transmembrane region" description="Helical" evidence="2">
    <location>
        <begin position="134"/>
        <end position="158"/>
    </location>
</feature>
<gene>
    <name evidence="4" type="ORF">TCAL_01742</name>
</gene>
<dbReference type="GO" id="GO:0016020">
    <property type="term" value="C:membrane"/>
    <property type="evidence" value="ECO:0007669"/>
    <property type="project" value="UniProtKB-SubCell"/>
</dbReference>
<evidence type="ECO:0000259" key="3">
    <source>
        <dbReference type="PROSITE" id="PS50850"/>
    </source>
</evidence>
<evidence type="ECO:0000256" key="2">
    <source>
        <dbReference type="SAM" id="Phobius"/>
    </source>
</evidence>
<feature type="transmembrane region" description="Helical" evidence="2">
    <location>
        <begin position="164"/>
        <end position="182"/>
    </location>
</feature>
<dbReference type="InterPro" id="IPR036259">
    <property type="entry name" value="MFS_trans_sf"/>
</dbReference>
<sequence length="419" mass="45727">MAFHYGHFVVVLSFGVHFVVYGMAFSVGVWNTVFLEQLGQSHASTAILGSLLNAMLFINGFISSYLIDTFGCRVLVIAGGILTEIGLLFSTMATSLHFLMLSFSMMVGTGIGISFLPSIVIVEQYFQQKATFPIGVAASGLGVGTILFPFVTEFFLSILSWRSALMANALVSSILLICGLLMKDLDLPSSRLSSQPLWNQLRQFSSTQKLALAMFGFNNLFYLSGISIVMMHVVAFVDKNGIISQDHYPMIISFIGLCNLLGRIVLGFICQWKACSSTLVYVFSNVVSGLAILLIVFKVQTCVYLGCALFGFFSGCIGPMIPDILIQLLGRRSLALGYGILLLFEATGSFGGPLLAGYLVDIHQSYERCFYLAGGSLALAAVFMLLPWGVIKSMDRYQIPAQIVIEEILDPRLDEEHSS</sequence>
<keyword evidence="2" id="KW-0812">Transmembrane</keyword>
<dbReference type="Pfam" id="PF07690">
    <property type="entry name" value="MFS_1"/>
    <property type="match status" value="1"/>
</dbReference>
<dbReference type="PANTHER" id="PTHR11360:SF284">
    <property type="entry name" value="EG:103B4.3 PROTEIN-RELATED"/>
    <property type="match status" value="1"/>
</dbReference>
<dbReference type="InterPro" id="IPR011701">
    <property type="entry name" value="MFS"/>
</dbReference>
<keyword evidence="2" id="KW-0472">Membrane</keyword>
<comment type="caution">
    <text evidence="4">The sequence shown here is derived from an EMBL/GenBank/DDBJ whole genome shotgun (WGS) entry which is preliminary data.</text>
</comment>
<dbReference type="InterPro" id="IPR020846">
    <property type="entry name" value="MFS_dom"/>
</dbReference>
<dbReference type="SUPFAM" id="SSF103473">
    <property type="entry name" value="MFS general substrate transporter"/>
    <property type="match status" value="1"/>
</dbReference>
<evidence type="ECO:0000256" key="1">
    <source>
        <dbReference type="ARBA" id="ARBA00004141"/>
    </source>
</evidence>
<feature type="domain" description="Major facilitator superfamily (MFS) profile" evidence="3">
    <location>
        <begin position="1"/>
        <end position="392"/>
    </location>
</feature>
<feature type="transmembrane region" description="Helical" evidence="2">
    <location>
        <begin position="370"/>
        <end position="391"/>
    </location>
</feature>